<name>A0AAV4Y926_CAEEX</name>
<accession>A0AAV4Y926</accession>
<evidence type="ECO:0000256" key="2">
    <source>
        <dbReference type="ARBA" id="ARBA00022692"/>
    </source>
</evidence>
<keyword evidence="3 5" id="KW-1133">Transmembrane helix</keyword>
<organism evidence="6 7">
    <name type="scientific">Caerostris extrusa</name>
    <name type="common">Bark spider</name>
    <name type="synonym">Caerostris bankana</name>
    <dbReference type="NCBI Taxonomy" id="172846"/>
    <lineage>
        <taxon>Eukaryota</taxon>
        <taxon>Metazoa</taxon>
        <taxon>Ecdysozoa</taxon>
        <taxon>Arthropoda</taxon>
        <taxon>Chelicerata</taxon>
        <taxon>Arachnida</taxon>
        <taxon>Araneae</taxon>
        <taxon>Araneomorphae</taxon>
        <taxon>Entelegynae</taxon>
        <taxon>Araneoidea</taxon>
        <taxon>Araneidae</taxon>
        <taxon>Caerostris</taxon>
    </lineage>
</organism>
<dbReference type="Pfam" id="PF10242">
    <property type="entry name" value="L_HMGIC_fpl"/>
    <property type="match status" value="1"/>
</dbReference>
<dbReference type="PANTHER" id="PTHR12489:SF1">
    <property type="entry name" value="LP10272P"/>
    <property type="match status" value="1"/>
</dbReference>
<keyword evidence="4 5" id="KW-0472">Membrane</keyword>
<evidence type="ECO:0000256" key="3">
    <source>
        <dbReference type="ARBA" id="ARBA00022989"/>
    </source>
</evidence>
<dbReference type="InterPro" id="IPR019372">
    <property type="entry name" value="LHFPL"/>
</dbReference>
<evidence type="ECO:0000313" key="7">
    <source>
        <dbReference type="Proteomes" id="UP001054945"/>
    </source>
</evidence>
<gene>
    <name evidence="6" type="primary">Lhfpl4</name>
    <name evidence="6" type="ORF">CEXT_359941</name>
</gene>
<evidence type="ECO:0000313" key="6">
    <source>
        <dbReference type="EMBL" id="GIZ03588.1"/>
    </source>
</evidence>
<dbReference type="Proteomes" id="UP001054945">
    <property type="component" value="Unassembled WGS sequence"/>
</dbReference>
<evidence type="ECO:0000256" key="1">
    <source>
        <dbReference type="ARBA" id="ARBA00004141"/>
    </source>
</evidence>
<dbReference type="EMBL" id="BPLR01001626">
    <property type="protein sequence ID" value="GIZ03588.1"/>
    <property type="molecule type" value="Genomic_DNA"/>
</dbReference>
<keyword evidence="2 5" id="KW-0812">Transmembrane</keyword>
<proteinExistence type="predicted"/>
<dbReference type="AlphaFoldDB" id="A0AAV4Y926"/>
<keyword evidence="7" id="KW-1185">Reference proteome</keyword>
<reference evidence="6 7" key="1">
    <citation type="submission" date="2021-06" db="EMBL/GenBank/DDBJ databases">
        <title>Caerostris extrusa draft genome.</title>
        <authorList>
            <person name="Kono N."/>
            <person name="Arakawa K."/>
        </authorList>
    </citation>
    <scope>NUCLEOTIDE SEQUENCE [LARGE SCALE GENOMIC DNA]</scope>
</reference>
<evidence type="ECO:0000256" key="5">
    <source>
        <dbReference type="SAM" id="Phobius"/>
    </source>
</evidence>
<protein>
    <submittedName>
        <fullName evidence="6">LHFPL tetraspan subfamily member 4 protein</fullName>
    </submittedName>
</protein>
<dbReference type="GO" id="GO:0007605">
    <property type="term" value="P:sensory perception of sound"/>
    <property type="evidence" value="ECO:0007669"/>
    <property type="project" value="TreeGrafter"/>
</dbReference>
<dbReference type="GO" id="GO:0005886">
    <property type="term" value="C:plasma membrane"/>
    <property type="evidence" value="ECO:0007669"/>
    <property type="project" value="TreeGrafter"/>
</dbReference>
<comment type="subcellular location">
    <subcellularLocation>
        <location evidence="1">Membrane</location>
        <topology evidence="1">Multi-pass membrane protein</topology>
    </subcellularLocation>
</comment>
<sequence>MDPSNKYEYTSEASGYHANYMRNSKAIGVLWGVFTICFAIINAVVFIQPQWIGDTPDSRGTGYFGLWQSCRQSIQDGQELVCHGRLDDLGPLYRQLLKWQLYLLVYRLWQLSCVFYACFFFRLPLIYGFSYLWVAASSFWYVN</sequence>
<feature type="transmembrane region" description="Helical" evidence="5">
    <location>
        <begin position="125"/>
        <end position="142"/>
    </location>
</feature>
<dbReference type="PANTHER" id="PTHR12489">
    <property type="entry name" value="LIPOMA HMGIC FUSION PARTNER-LIKE PROTEIN"/>
    <property type="match status" value="1"/>
</dbReference>
<evidence type="ECO:0000256" key="4">
    <source>
        <dbReference type="ARBA" id="ARBA00023136"/>
    </source>
</evidence>
<feature type="transmembrane region" description="Helical" evidence="5">
    <location>
        <begin position="26"/>
        <end position="47"/>
    </location>
</feature>
<comment type="caution">
    <text evidence="6">The sequence shown here is derived from an EMBL/GenBank/DDBJ whole genome shotgun (WGS) entry which is preliminary data.</text>
</comment>